<reference evidence="4" key="1">
    <citation type="submission" date="2017-04" db="EMBL/GenBank/DDBJ databases">
        <title>Function of individual gut microbiota members based on whole genome sequencing of pure cultures obtained from chicken caecum.</title>
        <authorList>
            <person name="Medvecky M."/>
            <person name="Cejkova D."/>
            <person name="Polansky O."/>
            <person name="Karasova D."/>
            <person name="Kubasova T."/>
            <person name="Cizek A."/>
            <person name="Rychlik I."/>
        </authorList>
    </citation>
    <scope>NUCLEOTIDE SEQUENCE [LARGE SCALE GENOMIC DNA]</scope>
    <source>
        <strain evidence="4">An199</strain>
    </source>
</reference>
<name>A0A1Y4I519_PARDI</name>
<evidence type="ECO:0000313" key="2">
    <source>
        <dbReference type="EMBL" id="OUP15388.1"/>
    </source>
</evidence>
<organism evidence="2 4">
    <name type="scientific">Parabacteroides distasonis</name>
    <dbReference type="NCBI Taxonomy" id="823"/>
    <lineage>
        <taxon>Bacteria</taxon>
        <taxon>Pseudomonadati</taxon>
        <taxon>Bacteroidota</taxon>
        <taxon>Bacteroidia</taxon>
        <taxon>Bacteroidales</taxon>
        <taxon>Tannerellaceae</taxon>
        <taxon>Parabacteroides</taxon>
    </lineage>
</organism>
<dbReference type="RefSeq" id="WP_057327955.1">
    <property type="nucleotide sequence ID" value="NZ_VOHW01000018.1"/>
</dbReference>
<dbReference type="GO" id="GO:0005524">
    <property type="term" value="F:ATP binding"/>
    <property type="evidence" value="ECO:0007669"/>
    <property type="project" value="InterPro"/>
</dbReference>
<protein>
    <recommendedName>
        <fullName evidence="1">IstB-like ATP-binding domain-containing protein</fullName>
    </recommendedName>
</protein>
<dbReference type="SUPFAM" id="SSF52540">
    <property type="entry name" value="P-loop containing nucleoside triphosphate hydrolases"/>
    <property type="match status" value="1"/>
</dbReference>
<proteinExistence type="predicted"/>
<comment type="caution">
    <text evidence="2">The sequence shown here is derived from an EMBL/GenBank/DDBJ whole genome shotgun (WGS) entry which is preliminary data.</text>
</comment>
<dbReference type="Gene3D" id="3.40.50.300">
    <property type="entry name" value="P-loop containing nucleotide triphosphate hydrolases"/>
    <property type="match status" value="1"/>
</dbReference>
<gene>
    <name evidence="2" type="ORF">B5F32_17865</name>
    <name evidence="3" type="ORF">FSA05_20370</name>
</gene>
<dbReference type="InterPro" id="IPR027417">
    <property type="entry name" value="P-loop_NTPase"/>
</dbReference>
<dbReference type="Proteomes" id="UP000315827">
    <property type="component" value="Unassembled WGS sequence"/>
</dbReference>
<reference evidence="3 5" key="3">
    <citation type="submission" date="2019-07" db="EMBL/GenBank/DDBJ databases">
        <title>Genome sequencing of Parabacteroides distasonis iSURF_7.</title>
        <authorList>
            <person name="Degefu H.N."/>
            <person name="Ruoff K.L."/>
            <person name="Price C.E."/>
            <person name="Valls R.A."/>
            <person name="O'Toole G.A."/>
        </authorList>
    </citation>
    <scope>NUCLEOTIDE SEQUENCE [LARGE SCALE GENOMIC DNA]</scope>
    <source>
        <strain evidence="3 5">CFPLTA003_1B</strain>
    </source>
</reference>
<feature type="domain" description="IstB-like ATP-binding" evidence="1">
    <location>
        <begin position="1"/>
        <end position="45"/>
    </location>
</feature>
<evidence type="ECO:0000313" key="3">
    <source>
        <dbReference type="EMBL" id="TWV58875.1"/>
    </source>
</evidence>
<evidence type="ECO:0000259" key="1">
    <source>
        <dbReference type="Pfam" id="PF01695"/>
    </source>
</evidence>
<sequence>MGSSGTGKSYIATALGYRVCQKGLKVLYANTSRLLGQLKATKVKGCIL</sequence>
<dbReference type="Proteomes" id="UP000195950">
    <property type="component" value="Unassembled WGS sequence"/>
</dbReference>
<dbReference type="InterPro" id="IPR002611">
    <property type="entry name" value="IstB_ATP-bd"/>
</dbReference>
<dbReference type="AlphaFoldDB" id="A0A1Y4I519"/>
<dbReference type="Pfam" id="PF01695">
    <property type="entry name" value="IstB_IS21"/>
    <property type="match status" value="1"/>
</dbReference>
<evidence type="ECO:0000313" key="5">
    <source>
        <dbReference type="Proteomes" id="UP000315827"/>
    </source>
</evidence>
<reference evidence="2" key="2">
    <citation type="journal article" date="2018" name="BMC Genomics">
        <title>Whole genome sequencing and function prediction of 133 gut anaerobes isolated from chicken caecum in pure cultures.</title>
        <authorList>
            <person name="Medvecky M."/>
            <person name="Cejkova D."/>
            <person name="Polansky O."/>
            <person name="Karasova D."/>
            <person name="Kubasova T."/>
            <person name="Cizek A."/>
            <person name="Rychlik I."/>
        </authorList>
    </citation>
    <scope>NUCLEOTIDE SEQUENCE</scope>
    <source>
        <strain evidence="2">An199</strain>
    </source>
</reference>
<dbReference type="EMBL" id="NFJX01000021">
    <property type="protein sequence ID" value="OUP15388.1"/>
    <property type="molecule type" value="Genomic_DNA"/>
</dbReference>
<dbReference type="EMBL" id="VOHW01000018">
    <property type="protein sequence ID" value="TWV58875.1"/>
    <property type="molecule type" value="Genomic_DNA"/>
</dbReference>
<accession>A0A1Y4I519</accession>
<evidence type="ECO:0000313" key="4">
    <source>
        <dbReference type="Proteomes" id="UP000195950"/>
    </source>
</evidence>